<evidence type="ECO:0000256" key="1">
    <source>
        <dbReference type="ARBA" id="ARBA00023015"/>
    </source>
</evidence>
<dbReference type="Gene3D" id="1.10.357.10">
    <property type="entry name" value="Tetracycline Repressor, domain 2"/>
    <property type="match status" value="1"/>
</dbReference>
<keyword evidence="7" id="KW-1185">Reference proteome</keyword>
<evidence type="ECO:0000259" key="5">
    <source>
        <dbReference type="PROSITE" id="PS50977"/>
    </source>
</evidence>
<dbReference type="PROSITE" id="PS50977">
    <property type="entry name" value="HTH_TETR_2"/>
    <property type="match status" value="1"/>
</dbReference>
<evidence type="ECO:0000256" key="2">
    <source>
        <dbReference type="ARBA" id="ARBA00023125"/>
    </source>
</evidence>
<feature type="DNA-binding region" description="H-T-H motif" evidence="4">
    <location>
        <begin position="39"/>
        <end position="58"/>
    </location>
</feature>
<accession>A0ABQ3GIQ1</accession>
<dbReference type="Proteomes" id="UP000642819">
    <property type="component" value="Unassembled WGS sequence"/>
</dbReference>
<dbReference type="RefSeq" id="WP_189349665.1">
    <property type="nucleotide sequence ID" value="NZ_BMXK01000006.1"/>
</dbReference>
<keyword evidence="2 4" id="KW-0238">DNA-binding</keyword>
<evidence type="ECO:0000256" key="4">
    <source>
        <dbReference type="PROSITE-ProRule" id="PRU00335"/>
    </source>
</evidence>
<evidence type="ECO:0000313" key="7">
    <source>
        <dbReference type="Proteomes" id="UP000642819"/>
    </source>
</evidence>
<dbReference type="InterPro" id="IPR001647">
    <property type="entry name" value="HTH_TetR"/>
</dbReference>
<gene>
    <name evidence="6" type="ORF">GCM10008096_16450</name>
</gene>
<dbReference type="PRINTS" id="PR00455">
    <property type="entry name" value="HTHTETR"/>
</dbReference>
<dbReference type="PANTHER" id="PTHR30055:SF148">
    <property type="entry name" value="TETR-FAMILY TRANSCRIPTIONAL REGULATOR"/>
    <property type="match status" value="1"/>
</dbReference>
<dbReference type="InterPro" id="IPR050109">
    <property type="entry name" value="HTH-type_TetR-like_transc_reg"/>
</dbReference>
<dbReference type="InterPro" id="IPR036271">
    <property type="entry name" value="Tet_transcr_reg_TetR-rel_C_sf"/>
</dbReference>
<keyword evidence="1" id="KW-0805">Transcription regulation</keyword>
<keyword evidence="3" id="KW-0804">Transcription</keyword>
<dbReference type="Pfam" id="PF00440">
    <property type="entry name" value="TetR_N"/>
    <property type="match status" value="1"/>
</dbReference>
<dbReference type="SUPFAM" id="SSF48498">
    <property type="entry name" value="Tetracyclin repressor-like, C-terminal domain"/>
    <property type="match status" value="1"/>
</dbReference>
<comment type="caution">
    <text evidence="6">The sequence shown here is derived from an EMBL/GenBank/DDBJ whole genome shotgun (WGS) entry which is preliminary data.</text>
</comment>
<dbReference type="Pfam" id="PF16859">
    <property type="entry name" value="TetR_C_11"/>
    <property type="match status" value="1"/>
</dbReference>
<feature type="domain" description="HTH tetR-type" evidence="5">
    <location>
        <begin position="16"/>
        <end position="76"/>
    </location>
</feature>
<sequence>MAEPADHRRRPRRRGETLRAGILDAALAELEETGYAGMTMERVAERAHAGKASLYRHWNGKAHLVFDATRRALPEPGTLADTGSLRGDLLELMGLFAHLLRGPLGEAVRGIVGEALAREPSAAALRREQEGRAVELTRSLVERAADRGENVASGATERQLEAGHAILRMHVLAHGPDVAEETLVGIVDEVMMPLLAPASRRPAVRLRPPRP</sequence>
<proteinExistence type="predicted"/>
<dbReference type="Gene3D" id="1.10.10.60">
    <property type="entry name" value="Homeodomain-like"/>
    <property type="match status" value="1"/>
</dbReference>
<name>A0ABQ3GIQ1_9MICC</name>
<dbReference type="PROSITE" id="PS01081">
    <property type="entry name" value="HTH_TETR_1"/>
    <property type="match status" value="1"/>
</dbReference>
<reference evidence="7" key="1">
    <citation type="journal article" date="2019" name="Int. J. Syst. Evol. Microbiol.">
        <title>The Global Catalogue of Microorganisms (GCM) 10K type strain sequencing project: providing services to taxonomists for standard genome sequencing and annotation.</title>
        <authorList>
            <consortium name="The Broad Institute Genomics Platform"/>
            <consortium name="The Broad Institute Genome Sequencing Center for Infectious Disease"/>
            <person name="Wu L."/>
            <person name="Ma J."/>
        </authorList>
    </citation>
    <scope>NUCLEOTIDE SEQUENCE [LARGE SCALE GENOMIC DNA]</scope>
    <source>
        <strain evidence="7">KCTC 19466</strain>
    </source>
</reference>
<dbReference type="SUPFAM" id="SSF46689">
    <property type="entry name" value="Homeodomain-like"/>
    <property type="match status" value="1"/>
</dbReference>
<dbReference type="InterPro" id="IPR009057">
    <property type="entry name" value="Homeodomain-like_sf"/>
</dbReference>
<evidence type="ECO:0000256" key="3">
    <source>
        <dbReference type="ARBA" id="ARBA00023163"/>
    </source>
</evidence>
<protein>
    <submittedName>
        <fullName evidence="6">TetR family transcriptional regulator</fullName>
    </submittedName>
</protein>
<organism evidence="6 7">
    <name type="scientific">Zhihengliuella salsuginis</name>
    <dbReference type="NCBI Taxonomy" id="578222"/>
    <lineage>
        <taxon>Bacteria</taxon>
        <taxon>Bacillati</taxon>
        <taxon>Actinomycetota</taxon>
        <taxon>Actinomycetes</taxon>
        <taxon>Micrococcales</taxon>
        <taxon>Micrococcaceae</taxon>
        <taxon>Zhihengliuella</taxon>
    </lineage>
</organism>
<dbReference type="PANTHER" id="PTHR30055">
    <property type="entry name" value="HTH-TYPE TRANSCRIPTIONAL REGULATOR RUTR"/>
    <property type="match status" value="1"/>
</dbReference>
<dbReference type="EMBL" id="BMXK01000006">
    <property type="protein sequence ID" value="GHD06447.1"/>
    <property type="molecule type" value="Genomic_DNA"/>
</dbReference>
<dbReference type="InterPro" id="IPR011075">
    <property type="entry name" value="TetR_C"/>
</dbReference>
<evidence type="ECO:0000313" key="6">
    <source>
        <dbReference type="EMBL" id="GHD06447.1"/>
    </source>
</evidence>
<dbReference type="InterPro" id="IPR023772">
    <property type="entry name" value="DNA-bd_HTH_TetR-type_CS"/>
</dbReference>